<dbReference type="Gene3D" id="3.40.190.10">
    <property type="entry name" value="Periplasmic binding protein-like II"/>
    <property type="match status" value="2"/>
</dbReference>
<protein>
    <submittedName>
        <fullName evidence="6">LysR family transcriptional regulator</fullName>
    </submittedName>
</protein>
<dbReference type="CDD" id="cd08432">
    <property type="entry name" value="PBP2_GcdR_TrpI_HvrB_AmpR_like"/>
    <property type="match status" value="1"/>
</dbReference>
<dbReference type="AlphaFoldDB" id="A0A2U8GML8"/>
<dbReference type="PROSITE" id="PS50931">
    <property type="entry name" value="HTH_LYSR"/>
    <property type="match status" value="1"/>
</dbReference>
<dbReference type="InterPro" id="IPR000847">
    <property type="entry name" value="LysR_HTH_N"/>
</dbReference>
<dbReference type="GO" id="GO:0003700">
    <property type="term" value="F:DNA-binding transcription factor activity"/>
    <property type="evidence" value="ECO:0007669"/>
    <property type="project" value="InterPro"/>
</dbReference>
<dbReference type="Pfam" id="PF00126">
    <property type="entry name" value="HTH_1"/>
    <property type="match status" value="1"/>
</dbReference>
<proteinExistence type="inferred from homology"/>
<evidence type="ECO:0000313" key="7">
    <source>
        <dbReference type="Proteomes" id="UP000244930"/>
    </source>
</evidence>
<dbReference type="PRINTS" id="PR00039">
    <property type="entry name" value="HTHLYSR"/>
</dbReference>
<evidence type="ECO:0000256" key="2">
    <source>
        <dbReference type="ARBA" id="ARBA00023015"/>
    </source>
</evidence>
<keyword evidence="7" id="KW-1185">Reference proteome</keyword>
<keyword evidence="4" id="KW-0804">Transcription</keyword>
<evidence type="ECO:0000256" key="4">
    <source>
        <dbReference type="ARBA" id="ARBA00023163"/>
    </source>
</evidence>
<dbReference type="InterPro" id="IPR036390">
    <property type="entry name" value="WH_DNA-bd_sf"/>
</dbReference>
<dbReference type="PANTHER" id="PTHR30537:SF74">
    <property type="entry name" value="HTH-TYPE TRANSCRIPTIONAL REGULATOR TRPI"/>
    <property type="match status" value="1"/>
</dbReference>
<dbReference type="PANTHER" id="PTHR30537">
    <property type="entry name" value="HTH-TYPE TRANSCRIPTIONAL REGULATOR"/>
    <property type="match status" value="1"/>
</dbReference>
<feature type="domain" description="HTH lysR-type" evidence="5">
    <location>
        <begin position="7"/>
        <end position="64"/>
    </location>
</feature>
<name>A0A2U8GML8_9RHOO</name>
<reference evidence="6 7" key="1">
    <citation type="submission" date="2017-06" db="EMBL/GenBank/DDBJ databases">
        <title>Azoarcus.</title>
        <authorList>
            <person name="Woo J.-H."/>
            <person name="Kim H.-S."/>
        </authorList>
    </citation>
    <scope>NUCLEOTIDE SEQUENCE [LARGE SCALE GENOMIC DNA]</scope>
    <source>
        <strain evidence="6 7">TSPY31</strain>
    </source>
</reference>
<keyword evidence="2" id="KW-0805">Transcription regulation</keyword>
<dbReference type="GO" id="GO:0006351">
    <property type="term" value="P:DNA-templated transcription"/>
    <property type="evidence" value="ECO:0007669"/>
    <property type="project" value="TreeGrafter"/>
</dbReference>
<dbReference type="Pfam" id="PF03466">
    <property type="entry name" value="LysR_substrate"/>
    <property type="match status" value="1"/>
</dbReference>
<dbReference type="GO" id="GO:0043565">
    <property type="term" value="F:sequence-specific DNA binding"/>
    <property type="evidence" value="ECO:0007669"/>
    <property type="project" value="TreeGrafter"/>
</dbReference>
<dbReference type="SUPFAM" id="SSF53850">
    <property type="entry name" value="Periplasmic binding protein-like II"/>
    <property type="match status" value="1"/>
</dbReference>
<dbReference type="Gene3D" id="1.10.10.10">
    <property type="entry name" value="Winged helix-like DNA-binding domain superfamily/Winged helix DNA-binding domain"/>
    <property type="match status" value="1"/>
</dbReference>
<evidence type="ECO:0000256" key="1">
    <source>
        <dbReference type="ARBA" id="ARBA00009437"/>
    </source>
</evidence>
<comment type="similarity">
    <text evidence="1">Belongs to the LysR transcriptional regulatory family.</text>
</comment>
<keyword evidence="3" id="KW-0238">DNA-binding</keyword>
<dbReference type="RefSeq" id="WP_108948625.1">
    <property type="nucleotide sequence ID" value="NZ_CP022187.1"/>
</dbReference>
<accession>A0A2U8GML8</accession>
<organism evidence="6 7">
    <name type="scientific">Parazoarcus communis</name>
    <dbReference type="NCBI Taxonomy" id="41977"/>
    <lineage>
        <taxon>Bacteria</taxon>
        <taxon>Pseudomonadati</taxon>
        <taxon>Pseudomonadota</taxon>
        <taxon>Betaproteobacteria</taxon>
        <taxon>Rhodocyclales</taxon>
        <taxon>Zoogloeaceae</taxon>
        <taxon>Parazoarcus</taxon>
    </lineage>
</organism>
<dbReference type="InterPro" id="IPR036388">
    <property type="entry name" value="WH-like_DNA-bd_sf"/>
</dbReference>
<dbReference type="FunFam" id="1.10.10.10:FF:000001">
    <property type="entry name" value="LysR family transcriptional regulator"/>
    <property type="match status" value="1"/>
</dbReference>
<dbReference type="SUPFAM" id="SSF46785">
    <property type="entry name" value="Winged helix' DNA-binding domain"/>
    <property type="match status" value="1"/>
</dbReference>
<dbReference type="EMBL" id="CP022187">
    <property type="protein sequence ID" value="AWI74917.1"/>
    <property type="molecule type" value="Genomic_DNA"/>
</dbReference>
<dbReference type="InterPro" id="IPR005119">
    <property type="entry name" value="LysR_subst-bd"/>
</dbReference>
<gene>
    <name evidence="6" type="ORF">CEW83_06515</name>
</gene>
<dbReference type="KEGG" id="acom:CEW83_06515"/>
<dbReference type="InterPro" id="IPR058163">
    <property type="entry name" value="LysR-type_TF_proteobact-type"/>
</dbReference>
<sequence length="298" mass="33575">MKIQPLPPFKALIAFEATARLGSFTRAASELNVTQGAISRQIAVLEDMLGAHLLDRTTRSVCLTPTGEQYFHSAREALLALADATHQIKRWHGDQQVTVATSTALASMWLLPRIPEFNELHEGIDLRIVAYDHVKDHQKLECDLAVYYCKSLPGGMKSTPICNEAIFPICSPAYLARHPNLSSPQDLANCTWLWLDESERDWISWTQWFRQLNLPLVTPRNKINLNNYSLVIQAALSGQGIALGWHNLVEQYLNAGTLVKPIADVLETDAQFLVLEKPGPHERRRSVACFREWLLSLK</sequence>
<evidence type="ECO:0000313" key="6">
    <source>
        <dbReference type="EMBL" id="AWI74917.1"/>
    </source>
</evidence>
<evidence type="ECO:0000259" key="5">
    <source>
        <dbReference type="PROSITE" id="PS50931"/>
    </source>
</evidence>
<evidence type="ECO:0000256" key="3">
    <source>
        <dbReference type="ARBA" id="ARBA00023125"/>
    </source>
</evidence>
<dbReference type="Proteomes" id="UP000244930">
    <property type="component" value="Chromosome"/>
</dbReference>